<protein>
    <submittedName>
        <fullName evidence="2">Uncharacterized protein</fullName>
    </submittedName>
</protein>
<dbReference type="EMBL" id="KB932204">
    <property type="protein sequence ID" value="KCV70282.1"/>
    <property type="molecule type" value="Genomic_DNA"/>
</dbReference>
<feature type="compositionally biased region" description="Polar residues" evidence="1">
    <location>
        <begin position="1"/>
        <end position="12"/>
    </location>
</feature>
<feature type="region of interest" description="Disordered" evidence="1">
    <location>
        <begin position="1"/>
        <end position="196"/>
    </location>
</feature>
<accession>A0A058Z9R9</accession>
<name>A0A058Z9R9_FONAL</name>
<evidence type="ECO:0000313" key="3">
    <source>
        <dbReference type="Proteomes" id="UP000030693"/>
    </source>
</evidence>
<evidence type="ECO:0000256" key="1">
    <source>
        <dbReference type="SAM" id="MobiDB-lite"/>
    </source>
</evidence>
<dbReference type="AlphaFoldDB" id="A0A058Z9R9"/>
<sequence>MDSGSASTTPSASDLDTHSDSLYSDSDSGLTYELSDSSQTSLSSTGQPSADGDRAAGFTLATPVTGSLPGSGSRSPNLAGLQIKTNLHSSLPGHLLGSAGALDSPIETVPLAPPEPAERTATPTADASRPRGLASDEPGSLPRSARTSPTSLMPLRFHTDASFGPGQGLLAAGDSPGPGPPAHIRPAPSREPSTSQALPQIRHVFCQTSSSRFDLASIGQNTETRSVSVRCLSSFETTVVAAAPMLLPCR</sequence>
<dbReference type="RefSeq" id="XP_009494798.1">
    <property type="nucleotide sequence ID" value="XM_009496523.1"/>
</dbReference>
<organism evidence="2">
    <name type="scientific">Fonticula alba</name>
    <name type="common">Slime mold</name>
    <dbReference type="NCBI Taxonomy" id="691883"/>
    <lineage>
        <taxon>Eukaryota</taxon>
        <taxon>Rotosphaerida</taxon>
        <taxon>Fonticulaceae</taxon>
        <taxon>Fonticula</taxon>
    </lineage>
</organism>
<dbReference type="Proteomes" id="UP000030693">
    <property type="component" value="Unassembled WGS sequence"/>
</dbReference>
<feature type="compositionally biased region" description="Polar residues" evidence="1">
    <location>
        <begin position="62"/>
        <end position="76"/>
    </location>
</feature>
<gene>
    <name evidence="2" type="ORF">H696_02612</name>
</gene>
<feature type="compositionally biased region" description="Low complexity" evidence="1">
    <location>
        <begin position="87"/>
        <end position="102"/>
    </location>
</feature>
<feature type="compositionally biased region" description="Low complexity" evidence="1">
    <location>
        <begin position="20"/>
        <end position="49"/>
    </location>
</feature>
<keyword evidence="3" id="KW-1185">Reference proteome</keyword>
<reference evidence="2" key="1">
    <citation type="submission" date="2013-04" db="EMBL/GenBank/DDBJ databases">
        <title>The Genome Sequence of Fonticula alba ATCC 38817.</title>
        <authorList>
            <consortium name="The Broad Institute Genomics Platform"/>
            <person name="Russ C."/>
            <person name="Cuomo C."/>
            <person name="Burger G."/>
            <person name="Gray M.W."/>
            <person name="Holland P.W.H."/>
            <person name="King N."/>
            <person name="Lang F.B.F."/>
            <person name="Roger A.J."/>
            <person name="Ruiz-Trillo I."/>
            <person name="Brown M."/>
            <person name="Walker B."/>
            <person name="Young S."/>
            <person name="Zeng Q."/>
            <person name="Gargeya S."/>
            <person name="Fitzgerald M."/>
            <person name="Haas B."/>
            <person name="Abouelleil A."/>
            <person name="Allen A.W."/>
            <person name="Alvarado L."/>
            <person name="Arachchi H.M."/>
            <person name="Berlin A.M."/>
            <person name="Chapman S.B."/>
            <person name="Gainer-Dewar J."/>
            <person name="Goldberg J."/>
            <person name="Griggs A."/>
            <person name="Gujja S."/>
            <person name="Hansen M."/>
            <person name="Howarth C."/>
            <person name="Imamovic A."/>
            <person name="Ireland A."/>
            <person name="Larimer J."/>
            <person name="McCowan C."/>
            <person name="Murphy C."/>
            <person name="Pearson M."/>
            <person name="Poon T.W."/>
            <person name="Priest M."/>
            <person name="Roberts A."/>
            <person name="Saif S."/>
            <person name="Shea T."/>
            <person name="Sisk P."/>
            <person name="Sykes S."/>
            <person name="Wortman J."/>
            <person name="Nusbaum C."/>
            <person name="Birren B."/>
        </authorList>
    </citation>
    <scope>NUCLEOTIDE SEQUENCE [LARGE SCALE GENOMIC DNA]</scope>
    <source>
        <strain evidence="2">ATCC 38817</strain>
    </source>
</reference>
<proteinExistence type="predicted"/>
<dbReference type="GeneID" id="20527337"/>
<evidence type="ECO:0000313" key="2">
    <source>
        <dbReference type="EMBL" id="KCV70282.1"/>
    </source>
</evidence>